<sequence>EFCSNACSLGGFAYFGLQYSSECFCGASYGSYGAASSGCDMLCSGSSKQYCGGALRNSMFAIQYQAPCLGYRQSPRAYLETSTINFRPSRQTYWTANVNNVIQCSFSCNSSCQAFIYSQLKSVCYLLSFALVPREIGTIDGVFLIRK</sequence>
<dbReference type="Pfam" id="PF01822">
    <property type="entry name" value="WSC"/>
    <property type="match status" value="1"/>
</dbReference>
<dbReference type="InterPro" id="IPR002889">
    <property type="entry name" value="WSC_carb-bd"/>
</dbReference>
<dbReference type="Proteomes" id="UP000095280">
    <property type="component" value="Unplaced"/>
</dbReference>
<name>A0A1I8HRT3_9PLAT</name>
<keyword evidence="2" id="KW-1185">Reference proteome</keyword>
<accession>A0A1I8HRT3</accession>
<dbReference type="WBParaSite" id="maker-uti_cns_0007557-snap-gene-0.9-mRNA-1">
    <property type="protein sequence ID" value="maker-uti_cns_0007557-snap-gene-0.9-mRNA-1"/>
    <property type="gene ID" value="maker-uti_cns_0007557-snap-gene-0.9"/>
</dbReference>
<evidence type="ECO:0000259" key="1">
    <source>
        <dbReference type="PROSITE" id="PS51212"/>
    </source>
</evidence>
<proteinExistence type="predicted"/>
<organism evidence="2 3">
    <name type="scientific">Macrostomum lignano</name>
    <dbReference type="NCBI Taxonomy" id="282301"/>
    <lineage>
        <taxon>Eukaryota</taxon>
        <taxon>Metazoa</taxon>
        <taxon>Spiralia</taxon>
        <taxon>Lophotrochozoa</taxon>
        <taxon>Platyhelminthes</taxon>
        <taxon>Rhabditophora</taxon>
        <taxon>Macrostomorpha</taxon>
        <taxon>Macrostomida</taxon>
        <taxon>Macrostomidae</taxon>
        <taxon>Macrostomum</taxon>
    </lineage>
</organism>
<evidence type="ECO:0000313" key="2">
    <source>
        <dbReference type="Proteomes" id="UP000095280"/>
    </source>
</evidence>
<protein>
    <submittedName>
        <fullName evidence="3">WSC domain-containing protein</fullName>
    </submittedName>
</protein>
<reference evidence="3" key="1">
    <citation type="submission" date="2016-11" db="UniProtKB">
        <authorList>
            <consortium name="WormBaseParasite"/>
        </authorList>
    </citation>
    <scope>IDENTIFICATION</scope>
</reference>
<dbReference type="AlphaFoldDB" id="A0A1I8HRT3"/>
<dbReference type="PROSITE" id="PS51212">
    <property type="entry name" value="WSC"/>
    <property type="match status" value="1"/>
</dbReference>
<evidence type="ECO:0000313" key="3">
    <source>
        <dbReference type="WBParaSite" id="maker-uti_cns_0007557-snap-gene-0.9-mRNA-1"/>
    </source>
</evidence>
<feature type="domain" description="WSC" evidence="1">
    <location>
        <begin position="1"/>
        <end position="63"/>
    </location>
</feature>